<dbReference type="SFLD" id="SFLDG01212">
    <property type="entry name" value="Phytoene_synthase_like"/>
    <property type="match status" value="1"/>
</dbReference>
<dbReference type="EMBL" id="WVHT01000011">
    <property type="protein sequence ID" value="MXV52970.1"/>
    <property type="molecule type" value="Genomic_DNA"/>
</dbReference>
<gene>
    <name evidence="2" type="ORF">GS399_18520</name>
</gene>
<dbReference type="InterPro" id="IPR008949">
    <property type="entry name" value="Isoprenoid_synthase_dom_sf"/>
</dbReference>
<dbReference type="SFLD" id="SFLDS00005">
    <property type="entry name" value="Isoprenoid_Synthase_Type_I"/>
    <property type="match status" value="1"/>
</dbReference>
<evidence type="ECO:0000313" key="2">
    <source>
        <dbReference type="EMBL" id="MXV52970.1"/>
    </source>
</evidence>
<dbReference type="InterPro" id="IPR019845">
    <property type="entry name" value="Squalene/phytoene_synthase_CS"/>
</dbReference>
<dbReference type="InterPro" id="IPR002060">
    <property type="entry name" value="Squ/phyt_synthse"/>
</dbReference>
<dbReference type="AlphaFoldDB" id="A0A7K1YEY0"/>
<dbReference type="Proteomes" id="UP000466586">
    <property type="component" value="Unassembled WGS sequence"/>
</dbReference>
<evidence type="ECO:0000256" key="1">
    <source>
        <dbReference type="ARBA" id="ARBA00022679"/>
    </source>
</evidence>
<proteinExistence type="predicted"/>
<dbReference type="Pfam" id="PF00494">
    <property type="entry name" value="SQS_PSY"/>
    <property type="match status" value="1"/>
</dbReference>
<dbReference type="PROSITE" id="PS01045">
    <property type="entry name" value="SQUALEN_PHYTOEN_SYN_2"/>
    <property type="match status" value="1"/>
</dbReference>
<name>A0A7K1YEY0_9SPHI</name>
<sequence length="279" mass="32267">MIELYNETCFECSKVITRKYSTSFSLGIKAFDRKFHYPIYAVYGFVRYADEIVDSFHQYDKVKLISKFRDDTFEAIDNGISLNPVLHSFQLIVKQYGIDLPLIDAFLKSMEMDLDKTTYSKEGYDVYIYGSAEVIGLMCLKIFCEGDGAMYQQLIPGARKLGAAFQKVNFLRDIKSDFLDRGRVYFPGINFSSFSIADKQSIEKDIQQDFDDSLLAIRQLPESARKGVYIAYVYYLELFRKIKNSPLEIIAEKRVRVSDKRKLWLMAQALVTDKLRSIG</sequence>
<reference evidence="2 3" key="1">
    <citation type="submission" date="2019-11" db="EMBL/GenBank/DDBJ databases">
        <title>Pedobacter sp. HMF7647 Genome sequencing and assembly.</title>
        <authorList>
            <person name="Kang H."/>
            <person name="Kim H."/>
            <person name="Joh K."/>
        </authorList>
    </citation>
    <scope>NUCLEOTIDE SEQUENCE [LARGE SCALE GENOMIC DNA]</scope>
    <source>
        <strain evidence="2 3">HMF7647</strain>
    </source>
</reference>
<dbReference type="SUPFAM" id="SSF48576">
    <property type="entry name" value="Terpenoid synthases"/>
    <property type="match status" value="1"/>
</dbReference>
<comment type="caution">
    <text evidence="2">The sequence shown here is derived from an EMBL/GenBank/DDBJ whole genome shotgun (WGS) entry which is preliminary data.</text>
</comment>
<dbReference type="GO" id="GO:0051996">
    <property type="term" value="F:squalene synthase [NAD(P)H] activity"/>
    <property type="evidence" value="ECO:0007669"/>
    <property type="project" value="InterPro"/>
</dbReference>
<dbReference type="RefSeq" id="WP_160846148.1">
    <property type="nucleotide sequence ID" value="NZ_WVHT01000011.1"/>
</dbReference>
<dbReference type="PANTHER" id="PTHR31480">
    <property type="entry name" value="BIFUNCTIONAL LYCOPENE CYCLASE/PHYTOENE SYNTHASE"/>
    <property type="match status" value="1"/>
</dbReference>
<dbReference type="SFLD" id="SFLDG01018">
    <property type="entry name" value="Squalene/Phytoene_Synthase_Lik"/>
    <property type="match status" value="1"/>
</dbReference>
<keyword evidence="3" id="KW-1185">Reference proteome</keyword>
<keyword evidence="1" id="KW-0808">Transferase</keyword>
<evidence type="ECO:0000313" key="3">
    <source>
        <dbReference type="Proteomes" id="UP000466586"/>
    </source>
</evidence>
<dbReference type="CDD" id="cd00683">
    <property type="entry name" value="Trans_IPPS_HH"/>
    <property type="match status" value="1"/>
</dbReference>
<accession>A0A7K1YEY0</accession>
<organism evidence="2 3">
    <name type="scientific">Hufsiella arboris</name>
    <dbReference type="NCBI Taxonomy" id="2695275"/>
    <lineage>
        <taxon>Bacteria</taxon>
        <taxon>Pseudomonadati</taxon>
        <taxon>Bacteroidota</taxon>
        <taxon>Sphingobacteriia</taxon>
        <taxon>Sphingobacteriales</taxon>
        <taxon>Sphingobacteriaceae</taxon>
        <taxon>Hufsiella</taxon>
    </lineage>
</organism>
<dbReference type="Gene3D" id="1.10.600.10">
    <property type="entry name" value="Farnesyl Diphosphate Synthase"/>
    <property type="match status" value="1"/>
</dbReference>
<dbReference type="InterPro" id="IPR044843">
    <property type="entry name" value="Trans_IPPS_bact-type"/>
</dbReference>
<dbReference type="InterPro" id="IPR033904">
    <property type="entry name" value="Trans_IPPS_HH"/>
</dbReference>
<protein>
    <submittedName>
        <fullName evidence="2">Squalene/phytoene synthase family protein</fullName>
    </submittedName>
</protein>
<dbReference type="GO" id="GO:0004311">
    <property type="term" value="F:geranylgeranyl diphosphate synthase activity"/>
    <property type="evidence" value="ECO:0007669"/>
    <property type="project" value="InterPro"/>
</dbReference>
<dbReference type="GO" id="GO:0016117">
    <property type="term" value="P:carotenoid biosynthetic process"/>
    <property type="evidence" value="ECO:0007669"/>
    <property type="project" value="UniProtKB-ARBA"/>
</dbReference>